<proteinExistence type="predicted"/>
<feature type="compositionally biased region" description="Polar residues" evidence="1">
    <location>
        <begin position="60"/>
        <end position="69"/>
    </location>
</feature>
<feature type="region of interest" description="Disordered" evidence="1">
    <location>
        <begin position="406"/>
        <end position="446"/>
    </location>
</feature>
<reference evidence="2 3" key="1">
    <citation type="journal article" date="2006" name="Science">
        <title>Phytophthora genome sequences uncover evolutionary origins and mechanisms of pathogenesis.</title>
        <authorList>
            <person name="Tyler B.M."/>
            <person name="Tripathy S."/>
            <person name="Zhang X."/>
            <person name="Dehal P."/>
            <person name="Jiang R.H."/>
            <person name="Aerts A."/>
            <person name="Arredondo F.D."/>
            <person name="Baxter L."/>
            <person name="Bensasson D."/>
            <person name="Beynon J.L."/>
            <person name="Chapman J."/>
            <person name="Damasceno C.M."/>
            <person name="Dorrance A.E."/>
            <person name="Dou D."/>
            <person name="Dickerman A.W."/>
            <person name="Dubchak I.L."/>
            <person name="Garbelotto M."/>
            <person name="Gijzen M."/>
            <person name="Gordon S.G."/>
            <person name="Govers F."/>
            <person name="Grunwald N.J."/>
            <person name="Huang W."/>
            <person name="Ivors K.L."/>
            <person name="Jones R.W."/>
            <person name="Kamoun S."/>
            <person name="Krampis K."/>
            <person name="Lamour K.H."/>
            <person name="Lee M.K."/>
            <person name="McDonald W.H."/>
            <person name="Medina M."/>
            <person name="Meijer H.J."/>
            <person name="Nordberg E.K."/>
            <person name="Maclean D.J."/>
            <person name="Ospina-Giraldo M.D."/>
            <person name="Morris P.F."/>
            <person name="Phuntumart V."/>
            <person name="Putnam N.H."/>
            <person name="Rash S."/>
            <person name="Rose J.K."/>
            <person name="Sakihama Y."/>
            <person name="Salamov A.A."/>
            <person name="Savidor A."/>
            <person name="Scheuring C.F."/>
            <person name="Smith B.M."/>
            <person name="Sobral B.W."/>
            <person name="Terry A."/>
            <person name="Torto-Alalibo T.A."/>
            <person name="Win J."/>
            <person name="Xu Z."/>
            <person name="Zhang H."/>
            <person name="Grigoriev I.V."/>
            <person name="Rokhsar D.S."/>
            <person name="Boore J.L."/>
        </authorList>
    </citation>
    <scope>NUCLEOTIDE SEQUENCE [LARGE SCALE GENOMIC DNA]</scope>
    <source>
        <strain evidence="2 3">P6497</strain>
    </source>
</reference>
<dbReference type="KEGG" id="psoj:PHYSODRAFT_400389"/>
<feature type="region of interest" description="Disordered" evidence="1">
    <location>
        <begin position="147"/>
        <end position="182"/>
    </location>
</feature>
<sequence length="446" mass="48716">DGGRGDGGRGEATRHSRRTQGLPAEEHKDLDVISRENRARKKAERDVKAAAEQEHKATENAAQDDQVSTEAADPAPSSSSKPGGVEEEQAHNPESAPASEGGANVGEPPAADRVSDSPPPDQDVEVLNVVPAKVKVEVILIEDSEAEAESALQDADASSRSPQSSSNPPPSSSQDQASGSGCCRKVMPRTWLQHLKARTREVQLDEAAAKNFVARQVYRWEQMRSERVVPPSVEYAWPTPRPDFTAWQETTMVTSDYLRNRMALDDRDAAWISGLRPERRVLGIAQDLTALAIPPAMMTARECAAVLETLLFEAGFEFVNAVPDWFLTHASKINPGYVRSGAGELQQVLTIELIEWKQLTAGVPYKVVPAVKPESAKDDLLMEDYKVELLGQAFVSQCRMAGIMALRSPRGSPENEPEPKRPQRRPARPLSISTPSDHFLVPSSNV</sequence>
<feature type="region of interest" description="Disordered" evidence="1">
    <location>
        <begin position="1"/>
        <end position="124"/>
    </location>
</feature>
<evidence type="ECO:0000256" key="1">
    <source>
        <dbReference type="SAM" id="MobiDB-lite"/>
    </source>
</evidence>
<gene>
    <name evidence="2" type="ORF">PHYSODRAFT_400389</name>
</gene>
<evidence type="ECO:0000313" key="3">
    <source>
        <dbReference type="Proteomes" id="UP000002640"/>
    </source>
</evidence>
<dbReference type="AlphaFoldDB" id="G4YY72"/>
<keyword evidence="3" id="KW-1185">Reference proteome</keyword>
<accession>G4YY72</accession>
<dbReference type="EMBL" id="JH159152">
    <property type="protein sequence ID" value="EGZ23223.1"/>
    <property type="molecule type" value="Genomic_DNA"/>
</dbReference>
<feature type="non-terminal residue" evidence="2">
    <location>
        <position position="1"/>
    </location>
</feature>
<dbReference type="InParanoid" id="G4YY72"/>
<feature type="compositionally biased region" description="Basic and acidic residues" evidence="1">
    <location>
        <begin position="1"/>
        <end position="14"/>
    </location>
</feature>
<evidence type="ECO:0000313" key="2">
    <source>
        <dbReference type="EMBL" id="EGZ23223.1"/>
    </source>
</evidence>
<dbReference type="Proteomes" id="UP000002640">
    <property type="component" value="Unassembled WGS sequence"/>
</dbReference>
<organism evidence="2 3">
    <name type="scientific">Phytophthora sojae (strain P6497)</name>
    <name type="common">Soybean stem and root rot agent</name>
    <name type="synonym">Phytophthora megasperma f. sp. glycines</name>
    <dbReference type="NCBI Taxonomy" id="1094619"/>
    <lineage>
        <taxon>Eukaryota</taxon>
        <taxon>Sar</taxon>
        <taxon>Stramenopiles</taxon>
        <taxon>Oomycota</taxon>
        <taxon>Peronosporomycetes</taxon>
        <taxon>Peronosporales</taxon>
        <taxon>Peronosporaceae</taxon>
        <taxon>Phytophthora</taxon>
    </lineage>
</organism>
<dbReference type="RefSeq" id="XP_009518511.1">
    <property type="nucleotide sequence ID" value="XM_009520216.1"/>
</dbReference>
<dbReference type="GeneID" id="20651272"/>
<feature type="non-terminal residue" evidence="2">
    <location>
        <position position="446"/>
    </location>
</feature>
<feature type="compositionally biased region" description="Basic and acidic residues" evidence="1">
    <location>
        <begin position="24"/>
        <end position="58"/>
    </location>
</feature>
<feature type="compositionally biased region" description="Polar residues" evidence="1">
    <location>
        <begin position="431"/>
        <end position="446"/>
    </location>
</feature>
<name>G4YY72_PHYSP</name>
<feature type="compositionally biased region" description="Low complexity" evidence="1">
    <location>
        <begin position="153"/>
        <end position="180"/>
    </location>
</feature>
<protein>
    <submittedName>
        <fullName evidence="2">Uncharacterized protein</fullName>
    </submittedName>
</protein>
<feature type="compositionally biased region" description="Low complexity" evidence="1">
    <location>
        <begin position="71"/>
        <end position="82"/>
    </location>
</feature>